<protein>
    <recommendedName>
        <fullName evidence="1">KIB1-4 beta-propeller domain-containing protein</fullName>
    </recommendedName>
</protein>
<dbReference type="Pfam" id="PF03478">
    <property type="entry name" value="Beta-prop_KIB1-4"/>
    <property type="match status" value="1"/>
</dbReference>
<evidence type="ECO:0000259" key="1">
    <source>
        <dbReference type="Pfam" id="PF03478"/>
    </source>
</evidence>
<proteinExistence type="predicted"/>
<dbReference type="SUPFAM" id="SSF81383">
    <property type="entry name" value="F-box domain"/>
    <property type="match status" value="1"/>
</dbReference>
<accession>A0A835BLX6</accession>
<dbReference type="InterPro" id="IPR036047">
    <property type="entry name" value="F-box-like_dom_sf"/>
</dbReference>
<dbReference type="Proteomes" id="UP000636709">
    <property type="component" value="Unassembled WGS sequence"/>
</dbReference>
<organism evidence="2 3">
    <name type="scientific">Digitaria exilis</name>
    <dbReference type="NCBI Taxonomy" id="1010633"/>
    <lineage>
        <taxon>Eukaryota</taxon>
        <taxon>Viridiplantae</taxon>
        <taxon>Streptophyta</taxon>
        <taxon>Embryophyta</taxon>
        <taxon>Tracheophyta</taxon>
        <taxon>Spermatophyta</taxon>
        <taxon>Magnoliopsida</taxon>
        <taxon>Liliopsida</taxon>
        <taxon>Poales</taxon>
        <taxon>Poaceae</taxon>
        <taxon>PACMAD clade</taxon>
        <taxon>Panicoideae</taxon>
        <taxon>Panicodae</taxon>
        <taxon>Paniceae</taxon>
        <taxon>Anthephorinae</taxon>
        <taxon>Digitaria</taxon>
    </lineage>
</organism>
<dbReference type="AlphaFoldDB" id="A0A835BLX6"/>
<dbReference type="EMBL" id="JACEFO010001795">
    <property type="protein sequence ID" value="KAF8702029.1"/>
    <property type="molecule type" value="Genomic_DNA"/>
</dbReference>
<dbReference type="InterPro" id="IPR005174">
    <property type="entry name" value="KIB1-4_b-propeller"/>
</dbReference>
<evidence type="ECO:0000313" key="2">
    <source>
        <dbReference type="EMBL" id="KAF8702029.1"/>
    </source>
</evidence>
<sequence length="420" mass="47287">MGTGAVGRVAAETASLSPDWSQLPLDPLVVVMVELETPDLVRSGAVCSSWHTSYATVRRLRIESPRLFYTRTEDADPDVATIYNPARGTSFTVRLPDLHGRSLHGSAHGWLMVADDVANLHLVNPVTRAQLALPPITALYHTEAAAPDKQGNPRYSVRDDEPESYAAHDLRLLMYLRAVPSCSPSAGSQCVVLLLHHPDGELSFARLGDKDWTWITWIGDEEDEDRYFDEMWFSYGYCDAVYNKDGLFYVLRCGGDIITLDLNGDSPVMKKMLAIKRNDTPTSIYLIMAPWGDLLQVWRTTDPPDIDSEDLCLALHTVEIELYKVDIESKQLVRMESLEDYALFLGLNSSMILSTKDFPMLKSDCAYLTHDDSMDIWLRTNGPKEIGVWNFRSGTLENVDDNVHSWQNWPVPIWFTPSLS</sequence>
<keyword evidence="3" id="KW-1185">Reference proteome</keyword>
<dbReference type="OrthoDB" id="602754at2759"/>
<feature type="domain" description="KIB1-4 beta-propeller" evidence="1">
    <location>
        <begin position="83"/>
        <end position="390"/>
    </location>
</feature>
<reference evidence="2" key="1">
    <citation type="submission" date="2020-07" db="EMBL/GenBank/DDBJ databases">
        <title>Genome sequence and genetic diversity analysis of an under-domesticated orphan crop, white fonio (Digitaria exilis).</title>
        <authorList>
            <person name="Bennetzen J.L."/>
            <person name="Chen S."/>
            <person name="Ma X."/>
            <person name="Wang X."/>
            <person name="Yssel A.E.J."/>
            <person name="Chaluvadi S.R."/>
            <person name="Johnson M."/>
            <person name="Gangashetty P."/>
            <person name="Hamidou F."/>
            <person name="Sanogo M.D."/>
            <person name="Zwaenepoel A."/>
            <person name="Wallace J."/>
            <person name="Van De Peer Y."/>
            <person name="Van Deynze A."/>
        </authorList>
    </citation>
    <scope>NUCLEOTIDE SEQUENCE</scope>
    <source>
        <tissue evidence="2">Leaves</tissue>
    </source>
</reference>
<dbReference type="PANTHER" id="PTHR44586">
    <property type="entry name" value="F-BOX DOMAIN CONTAINING PROTEIN, EXPRESSED"/>
    <property type="match status" value="1"/>
</dbReference>
<evidence type="ECO:0000313" key="3">
    <source>
        <dbReference type="Proteomes" id="UP000636709"/>
    </source>
</evidence>
<comment type="caution">
    <text evidence="2">The sequence shown here is derived from an EMBL/GenBank/DDBJ whole genome shotgun (WGS) entry which is preliminary data.</text>
</comment>
<name>A0A835BLX6_9POAL</name>
<dbReference type="PANTHER" id="PTHR44586:SF23">
    <property type="entry name" value="F-BOX DOMAIN-CONTAINING PROTEIN"/>
    <property type="match status" value="1"/>
</dbReference>
<dbReference type="Gene3D" id="1.20.1280.50">
    <property type="match status" value="1"/>
</dbReference>
<gene>
    <name evidence="2" type="ORF">HU200_033370</name>
</gene>